<dbReference type="PROSITE" id="PS00552">
    <property type="entry name" value="HTH_MERR_1"/>
    <property type="match status" value="1"/>
</dbReference>
<keyword evidence="2" id="KW-0805">Transcription regulation</keyword>
<dbReference type="Proteomes" id="UP000294963">
    <property type="component" value="Unassembled WGS sequence"/>
</dbReference>
<dbReference type="PROSITE" id="PS50937">
    <property type="entry name" value="HTH_MERR_2"/>
    <property type="match status" value="1"/>
</dbReference>
<evidence type="ECO:0000256" key="2">
    <source>
        <dbReference type="ARBA" id="ARBA00023015"/>
    </source>
</evidence>
<dbReference type="PANTHER" id="PTHR30204">
    <property type="entry name" value="REDOX-CYCLING DRUG-SENSING TRANSCRIPTIONAL ACTIVATOR SOXR"/>
    <property type="match status" value="1"/>
</dbReference>
<keyword evidence="7" id="KW-1185">Reference proteome</keyword>
<dbReference type="Gene3D" id="1.10.1660.10">
    <property type="match status" value="1"/>
</dbReference>
<dbReference type="PANTHER" id="PTHR30204:SF69">
    <property type="entry name" value="MERR-FAMILY TRANSCRIPTIONAL REGULATOR"/>
    <property type="match status" value="1"/>
</dbReference>
<keyword evidence="1" id="KW-0678">Repressor</keyword>
<dbReference type="GO" id="GO:0003700">
    <property type="term" value="F:DNA-binding transcription factor activity"/>
    <property type="evidence" value="ECO:0007669"/>
    <property type="project" value="InterPro"/>
</dbReference>
<evidence type="ECO:0000256" key="1">
    <source>
        <dbReference type="ARBA" id="ARBA00022491"/>
    </source>
</evidence>
<dbReference type="GO" id="GO:0003677">
    <property type="term" value="F:DNA binding"/>
    <property type="evidence" value="ECO:0007669"/>
    <property type="project" value="UniProtKB-KW"/>
</dbReference>
<comment type="caution">
    <text evidence="6">The sequence shown here is derived from an EMBL/GenBank/DDBJ whole genome shotgun (WGS) entry which is preliminary data.</text>
</comment>
<keyword evidence="4" id="KW-0804">Transcription</keyword>
<evidence type="ECO:0000256" key="4">
    <source>
        <dbReference type="ARBA" id="ARBA00023163"/>
    </source>
</evidence>
<dbReference type="SMART" id="SM00422">
    <property type="entry name" value="HTH_MERR"/>
    <property type="match status" value="1"/>
</dbReference>
<dbReference type="InterPro" id="IPR000551">
    <property type="entry name" value="MerR-type_HTH_dom"/>
</dbReference>
<reference evidence="6 7" key="1">
    <citation type="submission" date="2019-03" db="EMBL/GenBank/DDBJ databases">
        <title>Genomic analyses of the natural microbiome of Caenorhabditis elegans.</title>
        <authorList>
            <person name="Samuel B."/>
        </authorList>
    </citation>
    <scope>NUCLEOTIDE SEQUENCE [LARGE SCALE GENOMIC DNA]</scope>
    <source>
        <strain evidence="6 7">JUb89</strain>
    </source>
</reference>
<dbReference type="SUPFAM" id="SSF46955">
    <property type="entry name" value="Putative DNA-binding domain"/>
    <property type="match status" value="1"/>
</dbReference>
<evidence type="ECO:0000313" key="6">
    <source>
        <dbReference type="EMBL" id="TCM65101.1"/>
    </source>
</evidence>
<organism evidence="6 7">
    <name type="scientific">Acinetobacter calcoaceticus</name>
    <dbReference type="NCBI Taxonomy" id="471"/>
    <lineage>
        <taxon>Bacteria</taxon>
        <taxon>Pseudomonadati</taxon>
        <taxon>Pseudomonadota</taxon>
        <taxon>Gammaproteobacteria</taxon>
        <taxon>Moraxellales</taxon>
        <taxon>Moraxellaceae</taxon>
        <taxon>Acinetobacter</taxon>
        <taxon>Acinetobacter calcoaceticus/baumannii complex</taxon>
    </lineage>
</organism>
<dbReference type="Pfam" id="PF13411">
    <property type="entry name" value="MerR_1"/>
    <property type="match status" value="1"/>
</dbReference>
<sequence length="118" mass="13762">MNLAKVSLKTGVSHRMLRHYEALGLITPQRRANNYREYSEFDIAKINKIQILNQAGIPLKQIHEFLACFNLNDKSFVLCPIVANKIHEQKKLISEQIDKLNECYEMLDSFLQKQTKID</sequence>
<dbReference type="InterPro" id="IPR047057">
    <property type="entry name" value="MerR_fam"/>
</dbReference>
<keyword evidence="3 6" id="KW-0238">DNA-binding</keyword>
<name>A0A4R1XPZ1_ACICA</name>
<gene>
    <name evidence="6" type="ORF">EC844_11664</name>
</gene>
<evidence type="ECO:0000259" key="5">
    <source>
        <dbReference type="PROSITE" id="PS50937"/>
    </source>
</evidence>
<dbReference type="AlphaFoldDB" id="A0A4R1XPZ1"/>
<proteinExistence type="predicted"/>
<dbReference type="OrthoDB" id="9808480at2"/>
<dbReference type="InterPro" id="IPR009061">
    <property type="entry name" value="DNA-bd_dom_put_sf"/>
</dbReference>
<feature type="domain" description="HTH merR-type" evidence="5">
    <location>
        <begin position="1"/>
        <end position="68"/>
    </location>
</feature>
<protein>
    <submittedName>
        <fullName evidence="6">DNA-binding transcriptional MerR regulator</fullName>
    </submittedName>
</protein>
<accession>A0A4R1XPZ1</accession>
<evidence type="ECO:0000313" key="7">
    <source>
        <dbReference type="Proteomes" id="UP000294963"/>
    </source>
</evidence>
<dbReference type="EMBL" id="SLVJ01000016">
    <property type="protein sequence ID" value="TCM65101.1"/>
    <property type="molecule type" value="Genomic_DNA"/>
</dbReference>
<evidence type="ECO:0000256" key="3">
    <source>
        <dbReference type="ARBA" id="ARBA00023125"/>
    </source>
</evidence>